<feature type="region of interest" description="Disordered" evidence="1">
    <location>
        <begin position="37"/>
        <end position="86"/>
    </location>
</feature>
<feature type="chain" id="PRO_5028244406" evidence="2">
    <location>
        <begin position="23"/>
        <end position="86"/>
    </location>
</feature>
<gene>
    <name evidence="4" type="primary">LOC116291842</name>
</gene>
<evidence type="ECO:0000256" key="1">
    <source>
        <dbReference type="SAM" id="MobiDB-lite"/>
    </source>
</evidence>
<organism evidence="3 4">
    <name type="scientific">Actinia tenebrosa</name>
    <name type="common">Australian red waratah sea anemone</name>
    <dbReference type="NCBI Taxonomy" id="6105"/>
    <lineage>
        <taxon>Eukaryota</taxon>
        <taxon>Metazoa</taxon>
        <taxon>Cnidaria</taxon>
        <taxon>Anthozoa</taxon>
        <taxon>Hexacorallia</taxon>
        <taxon>Actiniaria</taxon>
        <taxon>Actiniidae</taxon>
        <taxon>Actinia</taxon>
    </lineage>
</organism>
<protein>
    <submittedName>
        <fullName evidence="4">Endo-1,4-beta-xylanase C-like isoform X2</fullName>
    </submittedName>
</protein>
<accession>A0A6P8HGG1</accession>
<name>A0A6P8HGG1_ACTTE</name>
<feature type="compositionally biased region" description="Polar residues" evidence="1">
    <location>
        <begin position="71"/>
        <end position="86"/>
    </location>
</feature>
<sequence length="86" mass="8930">MPYNNLLLCLGIAFMMFAINRAIPIKKDAAVSKRTENKWGNGAVSNEWGNGAGSNGWGNGAGGNKWGNGAVSNSWGNSGDSPVKSS</sequence>
<feature type="signal peptide" evidence="2">
    <location>
        <begin position="1"/>
        <end position="22"/>
    </location>
</feature>
<proteinExistence type="predicted"/>
<reference evidence="4" key="1">
    <citation type="submission" date="2025-08" db="UniProtKB">
        <authorList>
            <consortium name="RefSeq"/>
        </authorList>
    </citation>
    <scope>IDENTIFICATION</scope>
    <source>
        <tissue evidence="4">Tentacle</tissue>
    </source>
</reference>
<evidence type="ECO:0000256" key="2">
    <source>
        <dbReference type="SAM" id="SignalP"/>
    </source>
</evidence>
<dbReference type="GeneID" id="116291842"/>
<dbReference type="AlphaFoldDB" id="A0A6P8HGG1"/>
<feature type="compositionally biased region" description="Gly residues" evidence="1">
    <location>
        <begin position="50"/>
        <end position="66"/>
    </location>
</feature>
<evidence type="ECO:0000313" key="4">
    <source>
        <dbReference type="RefSeq" id="XP_031554916.1"/>
    </source>
</evidence>
<dbReference type="Proteomes" id="UP000515163">
    <property type="component" value="Unplaced"/>
</dbReference>
<keyword evidence="2" id="KW-0732">Signal</keyword>
<evidence type="ECO:0000313" key="3">
    <source>
        <dbReference type="Proteomes" id="UP000515163"/>
    </source>
</evidence>
<dbReference type="RefSeq" id="XP_031554916.1">
    <property type="nucleotide sequence ID" value="XM_031699056.1"/>
</dbReference>
<keyword evidence="3" id="KW-1185">Reference proteome</keyword>